<name>A0ABR2G262_9ROSI</name>
<organism evidence="1 2">
    <name type="scientific">Hibiscus sabdariffa</name>
    <name type="common">roselle</name>
    <dbReference type="NCBI Taxonomy" id="183260"/>
    <lineage>
        <taxon>Eukaryota</taxon>
        <taxon>Viridiplantae</taxon>
        <taxon>Streptophyta</taxon>
        <taxon>Embryophyta</taxon>
        <taxon>Tracheophyta</taxon>
        <taxon>Spermatophyta</taxon>
        <taxon>Magnoliopsida</taxon>
        <taxon>eudicotyledons</taxon>
        <taxon>Gunneridae</taxon>
        <taxon>Pentapetalae</taxon>
        <taxon>rosids</taxon>
        <taxon>malvids</taxon>
        <taxon>Malvales</taxon>
        <taxon>Malvaceae</taxon>
        <taxon>Malvoideae</taxon>
        <taxon>Hibiscus</taxon>
    </lineage>
</organism>
<reference evidence="1 2" key="1">
    <citation type="journal article" date="2024" name="G3 (Bethesda)">
        <title>Genome assembly of Hibiscus sabdariffa L. provides insights into metabolisms of medicinal natural products.</title>
        <authorList>
            <person name="Kim T."/>
        </authorList>
    </citation>
    <scope>NUCLEOTIDE SEQUENCE [LARGE SCALE GENOMIC DNA]</scope>
    <source>
        <strain evidence="1">TK-2024</strain>
        <tissue evidence="1">Old leaves</tissue>
    </source>
</reference>
<keyword evidence="2" id="KW-1185">Reference proteome</keyword>
<gene>
    <name evidence="1" type="ORF">V6N12_045212</name>
</gene>
<comment type="caution">
    <text evidence="1">The sequence shown here is derived from an EMBL/GenBank/DDBJ whole genome shotgun (WGS) entry which is preliminary data.</text>
</comment>
<accession>A0ABR2G262</accession>
<dbReference type="EMBL" id="JBBPBM010000003">
    <property type="protein sequence ID" value="KAK8593126.1"/>
    <property type="molecule type" value="Genomic_DNA"/>
</dbReference>
<evidence type="ECO:0000313" key="1">
    <source>
        <dbReference type="EMBL" id="KAK8593126.1"/>
    </source>
</evidence>
<evidence type="ECO:0000313" key="2">
    <source>
        <dbReference type="Proteomes" id="UP001472677"/>
    </source>
</evidence>
<dbReference type="Proteomes" id="UP001472677">
    <property type="component" value="Unassembled WGS sequence"/>
</dbReference>
<protein>
    <submittedName>
        <fullName evidence="1">Uncharacterized protein</fullName>
    </submittedName>
</protein>
<proteinExistence type="predicted"/>
<sequence>MATQMHEFDLGILQGTFSEICAFQRESHICINPWQNKKETTQEDIDLEENSFRYRDRLMNKIKNRHMMNAKNTRPVSSWPSSVDRVKTSISPDLKDGIVPSYLSKSRIISSPFQNCRTGVILAFVC</sequence>